<dbReference type="Gene3D" id="2.60.40.3620">
    <property type="match status" value="1"/>
</dbReference>
<dbReference type="InterPro" id="IPR025970">
    <property type="entry name" value="SusE"/>
</dbReference>
<dbReference type="RefSeq" id="WP_255027624.1">
    <property type="nucleotide sequence ID" value="NZ_JANDHW010000008.1"/>
</dbReference>
<accession>A0ABT1MI73</accession>
<gene>
    <name evidence="2" type="ORF">NMU02_09535</name>
</gene>
<dbReference type="Pfam" id="PF14292">
    <property type="entry name" value="SusE"/>
    <property type="match status" value="1"/>
</dbReference>
<sequence length="260" mass="28164">MKKVIRYIFMTTVIALGLTSCNDDTSPVLDYTRAPEIAPLESPVIILNEASESFIAETFAWTKGEYGFQAAPLYVLQLDNDKSFPDPVTLAESNKDYATVTVGKLNTAATILGGEPGTPIEVYARLQAKLTNNVVMYSDATDLLVTTYPTVVDYPKLYVPGSYQGWDIANAPTLTSWRMNNKYEGYINFVNSSDPTAAITFKLTTKPAWGQGNEYGSGGAPGTLELKGGDISISPQGLYHLIVDLNTLTYTATPSTGPTE</sequence>
<reference evidence="2 3" key="1">
    <citation type="submission" date="2022-07" db="EMBL/GenBank/DDBJ databases">
        <title>Fecal culturing of patients with breast cancer.</title>
        <authorList>
            <person name="Teng N.M.Y."/>
            <person name="Kiu R."/>
            <person name="Evans R."/>
            <person name="Baker D.J."/>
            <person name="Zenner C."/>
            <person name="Robinson S.D."/>
            <person name="Hall L.J."/>
        </authorList>
    </citation>
    <scope>NUCLEOTIDE SEQUENCE [LARGE SCALE GENOMIC DNA]</scope>
    <source>
        <strain evidence="2 3">LH1063</strain>
    </source>
</reference>
<keyword evidence="3" id="KW-1185">Reference proteome</keyword>
<comment type="caution">
    <text evidence="2">The sequence shown here is derived from an EMBL/GenBank/DDBJ whole genome shotgun (WGS) entry which is preliminary data.</text>
</comment>
<dbReference type="CDD" id="cd12967">
    <property type="entry name" value="CBM_SusE-F_like_u1"/>
    <property type="match status" value="1"/>
</dbReference>
<evidence type="ECO:0000313" key="3">
    <source>
        <dbReference type="Proteomes" id="UP001205603"/>
    </source>
</evidence>
<protein>
    <submittedName>
        <fullName evidence="2">SusE domain-containing protein</fullName>
    </submittedName>
</protein>
<dbReference type="EMBL" id="JANDHW010000008">
    <property type="protein sequence ID" value="MCP9612333.1"/>
    <property type="molecule type" value="Genomic_DNA"/>
</dbReference>
<organism evidence="2 3">
    <name type="scientific">Coprobacter tertius</name>
    <dbReference type="NCBI Taxonomy" id="2944915"/>
    <lineage>
        <taxon>Bacteria</taxon>
        <taxon>Pseudomonadati</taxon>
        <taxon>Bacteroidota</taxon>
        <taxon>Bacteroidia</taxon>
        <taxon>Bacteroidales</taxon>
        <taxon>Barnesiellaceae</taxon>
        <taxon>Coprobacter</taxon>
    </lineage>
</organism>
<feature type="domain" description="SusE outer membrane protein" evidence="1">
    <location>
        <begin position="24"/>
        <end position="127"/>
    </location>
</feature>
<dbReference type="PROSITE" id="PS51257">
    <property type="entry name" value="PROKAR_LIPOPROTEIN"/>
    <property type="match status" value="1"/>
</dbReference>
<dbReference type="Proteomes" id="UP001205603">
    <property type="component" value="Unassembled WGS sequence"/>
</dbReference>
<evidence type="ECO:0000313" key="2">
    <source>
        <dbReference type="EMBL" id="MCP9612333.1"/>
    </source>
</evidence>
<name>A0ABT1MI73_9BACT</name>
<evidence type="ECO:0000259" key="1">
    <source>
        <dbReference type="Pfam" id="PF14292"/>
    </source>
</evidence>
<proteinExistence type="predicted"/>